<name>A0A1U7D5H1_9RHOB</name>
<proteinExistence type="predicted"/>
<dbReference type="AlphaFoldDB" id="A0A1U7D5H1"/>
<feature type="compositionally biased region" description="Low complexity" evidence="1">
    <location>
        <begin position="1062"/>
        <end position="1073"/>
    </location>
</feature>
<evidence type="ECO:0000313" key="2">
    <source>
        <dbReference type="EMBL" id="APX23362.1"/>
    </source>
</evidence>
<feature type="region of interest" description="Disordered" evidence="1">
    <location>
        <begin position="1062"/>
        <end position="1094"/>
    </location>
</feature>
<accession>A0A1U7D5H1</accession>
<reference evidence="2 3" key="1">
    <citation type="submission" date="2016-03" db="EMBL/GenBank/DDBJ databases">
        <title>Deep-sea bacteria in the southern Pacific.</title>
        <authorList>
            <person name="Tang K."/>
        </authorList>
    </citation>
    <scope>NUCLEOTIDE SEQUENCE [LARGE SCALE GENOMIC DNA]</scope>
    <source>
        <strain evidence="2 3">JLT2016</strain>
    </source>
</reference>
<dbReference type="Proteomes" id="UP000186559">
    <property type="component" value="Chromosome"/>
</dbReference>
<sequence>MTLTMTAKPIMFHADLSDAHPGEDYFLAHMGKRHRFVPHTEETRAAAMGEAPHQQCRDALKGVTHYIEAPVHMPAETVSRIHIRHTMRGFEGSHGEEGISHSAMYFPHEDDAFATDASMVHATPIDYTSTAKTFLFHHPDLVTKDKAGAKIILDLMDSPNVATQVNALATQMRMMGQPTESSGWATLQPFVEKSEEADYDKKAWGTYRQHPSDQIQGAAAAPLKMLINQVNNLQSLENIKWTVQTGTAVQSEDGGPQVQKFAELLALPPSERLAAQAGDAWSVAVANTSPVNMLTFKVSVADAAKNQVKVTFENTAFRYLGLYVRFYDAAGKPMKLPNWTVDDEGLSTKIIIEAFDNQYDDLRFIGMISPMNSVYAVPVPPPGETEVTFTFPPGAVSCSLYGSGLGTGADPWPKTPALGGILTAVFNLGVPSMLLAVGAAAQSYKPLYDIVQQLSSNKKVMAAGAALIAAYIGGTSAANRSFNWSAATSVVKFLFSSGVGKALAWAEAEMAGGAIEDEIPFAGWIMLTVNILTTVAQMTETIVTIATSPWNIENKVAVTITSTIDVFPDPRAQVFPHGSERKYVVKLIYQNENRPTVSYEHALGDTDAPTSLQAVFEGNTLGGSVKLEADFYVGDWLAGKATTGWLPNDETTMAQQSLYLVEYPVPLTDKSIYEHKQILTYAGGAYAWTNTSTAPTATVASRNNAPTGNNFGDWTGLSLSQRKATLGIGFQAAGTGLPQCGQTTPGGQLFTFQTVAIPGMPSIDETFPSCGFAGRSRMVFDYFPPKFLMDSSGNWAKGPDGKIPTPDPKDLDLGEYYIDPRPSSLPPEQGGGFHLRKVTLETGAPFDMDPVQPSYGRFPLFPDSVSLHPSLKVIGTNSSTKKLMVARLTIGGAADDAVPLAEFAAGPATDPTRPGLMFYPVAVSCAYDGTILVLEDTSADPTHGGAQVARISAYDLSMNPVKRFVDSNGDPTYWLYLTGATGTTFIDMQTVGDERKTYIYVLSYKGAGIDPSDYAMSIYTYGATPPAQNPLVATPNMAAAALAVDMWHTVYTENYAMVTDGAGTPAGPDVPGAGPDGRTGPSISMWLPPTGARR</sequence>
<gene>
    <name evidence="2" type="ORF">Ga0080559_TMP2566</name>
</gene>
<dbReference type="EMBL" id="CP014796">
    <property type="protein sequence ID" value="APX23362.1"/>
    <property type="molecule type" value="Genomic_DNA"/>
</dbReference>
<evidence type="ECO:0000256" key="1">
    <source>
        <dbReference type="SAM" id="MobiDB-lite"/>
    </source>
</evidence>
<dbReference type="RefSeq" id="WP_083697794.1">
    <property type="nucleotide sequence ID" value="NZ_BMEW01000013.1"/>
</dbReference>
<dbReference type="STRING" id="1229727.Ga0080559_TMP2566"/>
<protein>
    <submittedName>
        <fullName evidence="2">Uncharacterized protein</fullName>
    </submittedName>
</protein>
<evidence type="ECO:0000313" key="3">
    <source>
        <dbReference type="Proteomes" id="UP000186559"/>
    </source>
</evidence>
<dbReference type="KEGG" id="tpro:Ga0080559_TMP2566"/>
<keyword evidence="3" id="KW-1185">Reference proteome</keyword>
<organism evidence="2 3">
    <name type="scientific">Salipiger profundus</name>
    <dbReference type="NCBI Taxonomy" id="1229727"/>
    <lineage>
        <taxon>Bacteria</taxon>
        <taxon>Pseudomonadati</taxon>
        <taxon>Pseudomonadota</taxon>
        <taxon>Alphaproteobacteria</taxon>
        <taxon>Rhodobacterales</taxon>
        <taxon>Roseobacteraceae</taxon>
        <taxon>Salipiger</taxon>
    </lineage>
</organism>